<dbReference type="EMBL" id="GG745331">
    <property type="protein sequence ID" value="KNE56870.1"/>
    <property type="molecule type" value="Genomic_DNA"/>
</dbReference>
<dbReference type="InterPro" id="IPR006603">
    <property type="entry name" value="PQ-loop_rpt"/>
</dbReference>
<reference evidence="7" key="2">
    <citation type="submission" date="2009-11" db="EMBL/GenBank/DDBJ databases">
        <title>The Genome Sequence of Allomyces macrogynus strain ATCC 38327.</title>
        <authorList>
            <consortium name="The Broad Institute Genome Sequencing Platform"/>
            <person name="Russ C."/>
            <person name="Cuomo C."/>
            <person name="Shea T."/>
            <person name="Young S.K."/>
            <person name="Zeng Q."/>
            <person name="Koehrsen M."/>
            <person name="Haas B."/>
            <person name="Borodovsky M."/>
            <person name="Guigo R."/>
            <person name="Alvarado L."/>
            <person name="Berlin A."/>
            <person name="Borenstein D."/>
            <person name="Chen Z."/>
            <person name="Engels R."/>
            <person name="Freedman E."/>
            <person name="Gellesch M."/>
            <person name="Goldberg J."/>
            <person name="Griggs A."/>
            <person name="Gujja S."/>
            <person name="Heiman D."/>
            <person name="Hepburn T."/>
            <person name="Howarth C."/>
            <person name="Jen D."/>
            <person name="Larson L."/>
            <person name="Lewis B."/>
            <person name="Mehta T."/>
            <person name="Park D."/>
            <person name="Pearson M."/>
            <person name="Roberts A."/>
            <person name="Saif S."/>
            <person name="Shenoy N."/>
            <person name="Sisk P."/>
            <person name="Stolte C."/>
            <person name="Sykes S."/>
            <person name="Walk T."/>
            <person name="White J."/>
            <person name="Yandava C."/>
            <person name="Burger G."/>
            <person name="Gray M.W."/>
            <person name="Holland P.W.H."/>
            <person name="King N."/>
            <person name="Lang F.B.F."/>
            <person name="Roger A.J."/>
            <person name="Ruiz-Trillo I."/>
            <person name="Lander E."/>
            <person name="Nusbaum C."/>
        </authorList>
    </citation>
    <scope>NUCLEOTIDE SEQUENCE [LARGE SCALE GENOMIC DNA]</scope>
    <source>
        <strain evidence="7">ATCC 38327</strain>
    </source>
</reference>
<keyword evidence="7" id="KW-1185">Reference proteome</keyword>
<evidence type="ECO:0000256" key="5">
    <source>
        <dbReference type="SAM" id="Phobius"/>
    </source>
</evidence>
<feature type="transmembrane region" description="Helical" evidence="5">
    <location>
        <begin position="67"/>
        <end position="88"/>
    </location>
</feature>
<dbReference type="Proteomes" id="UP000054350">
    <property type="component" value="Unassembled WGS sequence"/>
</dbReference>
<keyword evidence="2 5" id="KW-0812">Transmembrane</keyword>
<reference evidence="6 7" key="1">
    <citation type="submission" date="2009-11" db="EMBL/GenBank/DDBJ databases">
        <title>Annotation of Allomyces macrogynus ATCC 38327.</title>
        <authorList>
            <consortium name="The Broad Institute Genome Sequencing Platform"/>
            <person name="Russ C."/>
            <person name="Cuomo C."/>
            <person name="Burger G."/>
            <person name="Gray M.W."/>
            <person name="Holland P.W.H."/>
            <person name="King N."/>
            <person name="Lang F.B.F."/>
            <person name="Roger A.J."/>
            <person name="Ruiz-Trillo I."/>
            <person name="Young S.K."/>
            <person name="Zeng Q."/>
            <person name="Gargeya S."/>
            <person name="Fitzgerald M."/>
            <person name="Haas B."/>
            <person name="Abouelleil A."/>
            <person name="Alvarado L."/>
            <person name="Arachchi H.M."/>
            <person name="Berlin A."/>
            <person name="Chapman S.B."/>
            <person name="Gearin G."/>
            <person name="Goldberg J."/>
            <person name="Griggs A."/>
            <person name="Gujja S."/>
            <person name="Hansen M."/>
            <person name="Heiman D."/>
            <person name="Howarth C."/>
            <person name="Larimer J."/>
            <person name="Lui A."/>
            <person name="MacDonald P.J.P."/>
            <person name="McCowen C."/>
            <person name="Montmayeur A."/>
            <person name="Murphy C."/>
            <person name="Neiman D."/>
            <person name="Pearson M."/>
            <person name="Priest M."/>
            <person name="Roberts A."/>
            <person name="Saif S."/>
            <person name="Shea T."/>
            <person name="Sisk P."/>
            <person name="Stolte C."/>
            <person name="Sykes S."/>
            <person name="Wortman J."/>
            <person name="Nusbaum C."/>
            <person name="Birren B."/>
        </authorList>
    </citation>
    <scope>NUCLEOTIDE SEQUENCE [LARGE SCALE GENOMIC DNA]</scope>
    <source>
        <strain evidence="6 7">ATCC 38327</strain>
    </source>
</reference>
<evidence type="ECO:0000256" key="3">
    <source>
        <dbReference type="ARBA" id="ARBA00022989"/>
    </source>
</evidence>
<keyword evidence="4 5" id="KW-0472">Membrane</keyword>
<dbReference type="GO" id="GO:0016020">
    <property type="term" value="C:membrane"/>
    <property type="evidence" value="ECO:0007669"/>
    <property type="project" value="UniProtKB-SubCell"/>
</dbReference>
<gene>
    <name evidence="6" type="ORF">AMAG_02640</name>
</gene>
<dbReference type="OMA" id="PQMMKLY"/>
<organism evidence="6 7">
    <name type="scientific">Allomyces macrogynus (strain ATCC 38327)</name>
    <name type="common">Allomyces javanicus var. macrogynus</name>
    <dbReference type="NCBI Taxonomy" id="578462"/>
    <lineage>
        <taxon>Eukaryota</taxon>
        <taxon>Fungi</taxon>
        <taxon>Fungi incertae sedis</taxon>
        <taxon>Blastocladiomycota</taxon>
        <taxon>Blastocladiomycetes</taxon>
        <taxon>Blastocladiales</taxon>
        <taxon>Blastocladiaceae</taxon>
        <taxon>Allomyces</taxon>
    </lineage>
</organism>
<proteinExistence type="predicted"/>
<evidence type="ECO:0000313" key="7">
    <source>
        <dbReference type="Proteomes" id="UP000054350"/>
    </source>
</evidence>
<dbReference type="AlphaFoldDB" id="A0A0L0S376"/>
<evidence type="ECO:0000256" key="4">
    <source>
        <dbReference type="ARBA" id="ARBA00023136"/>
    </source>
</evidence>
<keyword evidence="3 5" id="KW-1133">Transmembrane helix</keyword>
<evidence type="ECO:0000313" key="6">
    <source>
        <dbReference type="EMBL" id="KNE56870.1"/>
    </source>
</evidence>
<dbReference type="eggNOG" id="ENOG502SE49">
    <property type="taxonomic scope" value="Eukaryota"/>
</dbReference>
<dbReference type="Pfam" id="PF04193">
    <property type="entry name" value="PQ-loop"/>
    <property type="match status" value="1"/>
</dbReference>
<sequence>MTNLSTPEVEAIGYVGGVVLALCLAPQIIQVVRTRSAEDISYAWQGLYLVGLSINLAYLVLLGAVAGYVAVIIEIALLLVLVVCKFFFDRKRAQQVRNEGQSMQDERLVVEGDEKSDRLSLAV</sequence>
<evidence type="ECO:0000256" key="1">
    <source>
        <dbReference type="ARBA" id="ARBA00004141"/>
    </source>
</evidence>
<evidence type="ECO:0000256" key="2">
    <source>
        <dbReference type="ARBA" id="ARBA00022692"/>
    </source>
</evidence>
<comment type="subcellular location">
    <subcellularLocation>
        <location evidence="1">Membrane</location>
        <topology evidence="1">Multi-pass membrane protein</topology>
    </subcellularLocation>
</comment>
<feature type="transmembrane region" description="Helical" evidence="5">
    <location>
        <begin position="12"/>
        <end position="29"/>
    </location>
</feature>
<dbReference type="Gene3D" id="1.20.1280.290">
    <property type="match status" value="1"/>
</dbReference>
<name>A0A0L0S376_ALLM3</name>
<dbReference type="OrthoDB" id="8048523at2759"/>
<evidence type="ECO:0008006" key="8">
    <source>
        <dbReference type="Google" id="ProtNLM"/>
    </source>
</evidence>
<accession>A0A0L0S376</accession>
<protein>
    <recommendedName>
        <fullName evidence="8">PQ loop repeat protein</fullName>
    </recommendedName>
</protein>
<feature type="transmembrane region" description="Helical" evidence="5">
    <location>
        <begin position="41"/>
        <end position="61"/>
    </location>
</feature>
<dbReference type="VEuPathDB" id="FungiDB:AMAG_02640"/>